<dbReference type="AlphaFoldDB" id="A0AAW0EX61"/>
<dbReference type="Proteomes" id="UP001430356">
    <property type="component" value="Unassembled WGS sequence"/>
</dbReference>
<feature type="region of interest" description="Disordered" evidence="1">
    <location>
        <begin position="169"/>
        <end position="203"/>
    </location>
</feature>
<dbReference type="EMBL" id="JAECZO010000109">
    <property type="protein sequence ID" value="KAK7197519.1"/>
    <property type="molecule type" value="Genomic_DNA"/>
</dbReference>
<reference evidence="2 3" key="1">
    <citation type="journal article" date="2021" name="MBio">
        <title>A New Model Trypanosomatid, Novymonas esmeraldas: Genomic Perception of Its 'Candidatus Pandoraea novymonadis' Endosymbiont.</title>
        <authorList>
            <person name="Zakharova A."/>
            <person name="Saura A."/>
            <person name="Butenko A."/>
            <person name="Podesvova L."/>
            <person name="Warmusova S."/>
            <person name="Kostygov A.Y."/>
            <person name="Nenarokova A."/>
            <person name="Lukes J."/>
            <person name="Opperdoes F.R."/>
            <person name="Yurchenko V."/>
        </authorList>
    </citation>
    <scope>NUCLEOTIDE SEQUENCE [LARGE SCALE GENOMIC DNA]</scope>
    <source>
        <strain evidence="2 3">E262AT.01</strain>
    </source>
</reference>
<evidence type="ECO:0000313" key="3">
    <source>
        <dbReference type="Proteomes" id="UP001430356"/>
    </source>
</evidence>
<organism evidence="2 3">
    <name type="scientific">Novymonas esmeraldas</name>
    <dbReference type="NCBI Taxonomy" id="1808958"/>
    <lineage>
        <taxon>Eukaryota</taxon>
        <taxon>Discoba</taxon>
        <taxon>Euglenozoa</taxon>
        <taxon>Kinetoplastea</taxon>
        <taxon>Metakinetoplastina</taxon>
        <taxon>Trypanosomatida</taxon>
        <taxon>Trypanosomatidae</taxon>
        <taxon>Novymonas</taxon>
    </lineage>
</organism>
<name>A0AAW0EX61_9TRYP</name>
<proteinExistence type="predicted"/>
<keyword evidence="3" id="KW-1185">Reference proteome</keyword>
<gene>
    <name evidence="2" type="ORF">NESM_000701700</name>
</gene>
<evidence type="ECO:0000313" key="2">
    <source>
        <dbReference type="EMBL" id="KAK7197519.1"/>
    </source>
</evidence>
<accession>A0AAW0EX61</accession>
<comment type="caution">
    <text evidence="2">The sequence shown here is derived from an EMBL/GenBank/DDBJ whole genome shotgun (WGS) entry which is preliminary data.</text>
</comment>
<sequence>MSSSLVLVGKQQVLPLVSRIVVGIRLQGTIGYIDPAHPYIIKPRPYATYLATTLRRLQCAVVLFVPTNAGHDQAMMDAFYSRDFTVPFRFINDHSKFIGAGGGRGNRKIGLAPNNYTEYLRLLANELNGTGQDTSRILFVDAEVNYRFTPVQTIVLDAYQPLTRRQTRDLVRSQSTASNLFGGGPSSRHARRHAAAESRAANATVHHRVVASVQQMEQELHTQRHHTQFLMAEQDKAPPPSPSGVVDKDTAEDAAGLTRSLAINMEDHSLVALAEMVAEMTASDMSVADYIRTEPLIEKVEVPFHGKANYLAPENCDDIDLLHWDEIEVMEQQARDMAAPATVVETDEHKGFFR</sequence>
<evidence type="ECO:0000256" key="1">
    <source>
        <dbReference type="SAM" id="MobiDB-lite"/>
    </source>
</evidence>
<protein>
    <submittedName>
        <fullName evidence="2">Uncharacterized protein</fullName>
    </submittedName>
</protein>